<name>A0A644SKX2_9ZZZZ</name>
<protein>
    <submittedName>
        <fullName evidence="1">Uncharacterized protein</fullName>
    </submittedName>
</protein>
<proteinExistence type="predicted"/>
<dbReference type="EMBL" id="VSSQ01000001">
    <property type="protein sequence ID" value="MPL54937.1"/>
    <property type="molecule type" value="Genomic_DNA"/>
</dbReference>
<accession>A0A644SKX2</accession>
<organism evidence="1">
    <name type="scientific">bioreactor metagenome</name>
    <dbReference type="NCBI Taxonomy" id="1076179"/>
    <lineage>
        <taxon>unclassified sequences</taxon>
        <taxon>metagenomes</taxon>
        <taxon>ecological metagenomes</taxon>
    </lineage>
</organism>
<evidence type="ECO:0000313" key="1">
    <source>
        <dbReference type="EMBL" id="MPL54937.1"/>
    </source>
</evidence>
<comment type="caution">
    <text evidence="1">The sequence shown here is derived from an EMBL/GenBank/DDBJ whole genome shotgun (WGS) entry which is preliminary data.</text>
</comment>
<reference evidence="1" key="1">
    <citation type="submission" date="2019-08" db="EMBL/GenBank/DDBJ databases">
        <authorList>
            <person name="Kucharzyk K."/>
            <person name="Murdoch R.W."/>
            <person name="Higgins S."/>
            <person name="Loffler F."/>
        </authorList>
    </citation>
    <scope>NUCLEOTIDE SEQUENCE</scope>
</reference>
<gene>
    <name evidence="1" type="ORF">SDC9_00403</name>
</gene>
<dbReference type="AlphaFoldDB" id="A0A644SKX2"/>
<sequence>MATLFIISCLGFAVAGFITGVLFSIYFNKDFKEDLSKPNNDYD</sequence>